<dbReference type="Pfam" id="PF14781">
    <property type="entry name" value="BBS2_N"/>
    <property type="match status" value="1"/>
</dbReference>
<reference evidence="11 12" key="1">
    <citation type="journal article" date="2021" name="BMC Biol.">
        <title>Horizontally acquired antibacterial genes associated with adaptive radiation of ladybird beetles.</title>
        <authorList>
            <person name="Li H.S."/>
            <person name="Tang X.F."/>
            <person name="Huang Y.H."/>
            <person name="Xu Z.Y."/>
            <person name="Chen M.L."/>
            <person name="Du X.Y."/>
            <person name="Qiu B.Y."/>
            <person name="Chen P.T."/>
            <person name="Zhang W."/>
            <person name="Slipinski A."/>
            <person name="Escalona H.E."/>
            <person name="Waterhouse R.M."/>
            <person name="Zwick A."/>
            <person name="Pang H."/>
        </authorList>
    </citation>
    <scope>NUCLEOTIDE SEQUENCE [LARGE SCALE GENOMIC DNA]</scope>
    <source>
        <strain evidence="11">SYSU2018</strain>
    </source>
</reference>
<keyword evidence="5" id="KW-0206">Cytoskeleton</keyword>
<keyword evidence="4" id="KW-0969">Cilium</keyword>
<evidence type="ECO:0008006" key="13">
    <source>
        <dbReference type="Google" id="ProtNLM"/>
    </source>
</evidence>
<evidence type="ECO:0000313" key="11">
    <source>
        <dbReference type="EMBL" id="KAL3287517.1"/>
    </source>
</evidence>
<feature type="domain" description="BBS2 platform" evidence="10">
    <location>
        <begin position="406"/>
        <end position="489"/>
    </location>
</feature>
<keyword evidence="3" id="KW-0963">Cytoplasm</keyword>
<dbReference type="Pfam" id="PF14783">
    <property type="entry name" value="BBS2_Mid"/>
    <property type="match status" value="1"/>
</dbReference>
<dbReference type="InterPro" id="IPR029333">
    <property type="entry name" value="BBS2_GAE_dom"/>
</dbReference>
<keyword evidence="12" id="KW-1185">Reference proteome</keyword>
<proteinExistence type="predicted"/>
<organism evidence="11 12">
    <name type="scientific">Cryptolaemus montrouzieri</name>
    <dbReference type="NCBI Taxonomy" id="559131"/>
    <lineage>
        <taxon>Eukaryota</taxon>
        <taxon>Metazoa</taxon>
        <taxon>Ecdysozoa</taxon>
        <taxon>Arthropoda</taxon>
        <taxon>Hexapoda</taxon>
        <taxon>Insecta</taxon>
        <taxon>Pterygota</taxon>
        <taxon>Neoptera</taxon>
        <taxon>Endopterygota</taxon>
        <taxon>Coleoptera</taxon>
        <taxon>Polyphaga</taxon>
        <taxon>Cucujiformia</taxon>
        <taxon>Coccinelloidea</taxon>
        <taxon>Coccinellidae</taxon>
        <taxon>Scymninae</taxon>
        <taxon>Scymnini</taxon>
        <taxon>Cryptolaemus</taxon>
    </lineage>
</organism>
<dbReference type="PANTHER" id="PTHR32465">
    <property type="entry name" value="BARDET-BIEDL SYNDROME 2 PROTEIN"/>
    <property type="match status" value="1"/>
</dbReference>
<evidence type="ECO:0000256" key="1">
    <source>
        <dbReference type="ARBA" id="ARBA00004138"/>
    </source>
</evidence>
<dbReference type="SUPFAM" id="SSF50978">
    <property type="entry name" value="WD40 repeat-like"/>
    <property type="match status" value="1"/>
</dbReference>
<dbReference type="AlphaFoldDB" id="A0ABD2P9Z2"/>
<sequence>MCIINCFFIPIGTSSHILVYHVHDNKDIFYKECPDGVKAIALGNFGDVKSPLLLIGGNSSIHGYNHEGTEMFWTTIGDVITSMVLMDYNKDSLDELVVGSEDYKIRIFKWDTLISESIETEVVTHLLNLPENRFAYAVSNGTIGVYEQETRLWRVKSKHFAISMQVYDLMGQGTYQLITGWSNGKIDCRSIKAGEVFFKDTMNSSIAGILEGDYRSIGKPDIIAVSKEGEVKGYATSKNLTITTPGGSEQDIVRELLAQKQALLMELKQYENNNRYNSSANNQLESFESQGVIPANTRLQIGIAANEEFSKKQCIEIFVSTNNSTVIRAISIFAEGIFKGETHVVHPPDSQISSDVTIPLFLPKDNPVDIHIKAFVGYQNSEQYHVFEITRQLPRFSMYAVYNGDRKPESFVEFRINERLQRISMWINQNFLLSNDVEVDGGPSLMLNMKCLRDDTLLVLEFEVIGMVKFYTDNIALAADLVQSLAAFLNLDTLEVR</sequence>
<evidence type="ECO:0000256" key="2">
    <source>
        <dbReference type="ARBA" id="ARBA00004245"/>
    </source>
</evidence>
<keyword evidence="6" id="KW-0966">Cell projection</keyword>
<dbReference type="InterPro" id="IPR036322">
    <property type="entry name" value="WD40_repeat_dom_sf"/>
</dbReference>
<evidence type="ECO:0000313" key="12">
    <source>
        <dbReference type="Proteomes" id="UP001516400"/>
    </source>
</evidence>
<comment type="subcellular location">
    <subcellularLocation>
        <location evidence="1">Cell projection</location>
        <location evidence="1">Cilium</location>
    </subcellularLocation>
    <subcellularLocation>
        <location evidence="2">Cytoplasm</location>
        <location evidence="2">Cytoskeleton</location>
    </subcellularLocation>
</comment>
<comment type="caution">
    <text evidence="11">The sequence shown here is derived from an EMBL/GenBank/DDBJ whole genome shotgun (WGS) entry which is preliminary data.</text>
</comment>
<dbReference type="EMBL" id="JABFTP020000185">
    <property type="protein sequence ID" value="KAL3287517.1"/>
    <property type="molecule type" value="Genomic_DNA"/>
</dbReference>
<feature type="domain" description="BBS2 GAE" evidence="8">
    <location>
        <begin position="311"/>
        <end position="396"/>
    </location>
</feature>
<gene>
    <name evidence="11" type="ORF">HHI36_001986</name>
</gene>
<evidence type="ECO:0000256" key="4">
    <source>
        <dbReference type="ARBA" id="ARBA00023069"/>
    </source>
</evidence>
<name>A0ABD2P9Z2_9CUCU</name>
<evidence type="ECO:0000259" key="7">
    <source>
        <dbReference type="Pfam" id="PF14781"/>
    </source>
</evidence>
<dbReference type="GO" id="GO:0005856">
    <property type="term" value="C:cytoskeleton"/>
    <property type="evidence" value="ECO:0007669"/>
    <property type="project" value="UniProtKB-SubCell"/>
</dbReference>
<feature type="domain" description="Ciliary BBSome complex subunit 2 middle region" evidence="9">
    <location>
        <begin position="82"/>
        <end position="189"/>
    </location>
</feature>
<evidence type="ECO:0000256" key="3">
    <source>
        <dbReference type="ARBA" id="ARBA00022490"/>
    </source>
</evidence>
<dbReference type="InterPro" id="IPR016616">
    <property type="entry name" value="Bardet-Biedl_syndrome_2_prot"/>
</dbReference>
<accession>A0ABD2P9Z2</accession>
<evidence type="ECO:0000259" key="9">
    <source>
        <dbReference type="Pfam" id="PF14783"/>
    </source>
</evidence>
<protein>
    <recommendedName>
        <fullName evidence="13">Bardet-Biedl syndrome 2 protein homolog</fullName>
    </recommendedName>
</protein>
<evidence type="ECO:0000259" key="10">
    <source>
        <dbReference type="Pfam" id="PF23350"/>
    </source>
</evidence>
<dbReference type="InterPro" id="IPR029429">
    <property type="entry name" value="BBS2_Mid"/>
</dbReference>
<dbReference type="Proteomes" id="UP001516400">
    <property type="component" value="Unassembled WGS sequence"/>
</dbReference>
<dbReference type="InterPro" id="IPR029430">
    <property type="entry name" value="BBS2_N"/>
</dbReference>
<dbReference type="Pfam" id="PF14782">
    <property type="entry name" value="BBS2_GAE"/>
    <property type="match status" value="1"/>
</dbReference>
<dbReference type="Pfam" id="PF23350">
    <property type="entry name" value="BBS2_pf"/>
    <property type="match status" value="1"/>
</dbReference>
<dbReference type="GO" id="GO:0005929">
    <property type="term" value="C:cilium"/>
    <property type="evidence" value="ECO:0007669"/>
    <property type="project" value="UniProtKB-SubCell"/>
</dbReference>
<feature type="domain" description="Ciliary BBSome complex subunit 2 N-terminal" evidence="7">
    <location>
        <begin position="9"/>
        <end position="43"/>
    </location>
</feature>
<evidence type="ECO:0000256" key="5">
    <source>
        <dbReference type="ARBA" id="ARBA00023212"/>
    </source>
</evidence>
<dbReference type="InterPro" id="IPR055379">
    <property type="entry name" value="BBS2_pf_dom"/>
</dbReference>
<evidence type="ECO:0000259" key="8">
    <source>
        <dbReference type="Pfam" id="PF14782"/>
    </source>
</evidence>
<evidence type="ECO:0000256" key="6">
    <source>
        <dbReference type="ARBA" id="ARBA00023273"/>
    </source>
</evidence>
<dbReference type="PANTHER" id="PTHR32465:SF0">
    <property type="entry name" value="BARDET-BIEDL SYNDROME 2 PROTEIN"/>
    <property type="match status" value="1"/>
</dbReference>